<dbReference type="RefSeq" id="WP_142905555.1">
    <property type="nucleotide sequence ID" value="NZ_ML660097.1"/>
</dbReference>
<dbReference type="SUPFAM" id="SSF69754">
    <property type="entry name" value="Ribosome binding protein Y (YfiA homologue)"/>
    <property type="match status" value="1"/>
</dbReference>
<reference evidence="2 3" key="1">
    <citation type="submission" date="2019-06" db="EMBL/GenBank/DDBJ databases">
        <title>Whole genome sequence for Cellvibrionaceae sp. R142.</title>
        <authorList>
            <person name="Wang G."/>
        </authorList>
    </citation>
    <scope>NUCLEOTIDE SEQUENCE [LARGE SCALE GENOMIC DNA]</scope>
    <source>
        <strain evidence="2 3">R142</strain>
    </source>
</reference>
<accession>A0A545T868</accession>
<organism evidence="2 3">
    <name type="scientific">Exilibacterium tricleocarpae</name>
    <dbReference type="NCBI Taxonomy" id="2591008"/>
    <lineage>
        <taxon>Bacteria</taxon>
        <taxon>Pseudomonadati</taxon>
        <taxon>Pseudomonadota</taxon>
        <taxon>Gammaproteobacteria</taxon>
        <taxon>Cellvibrionales</taxon>
        <taxon>Cellvibrionaceae</taxon>
        <taxon>Exilibacterium</taxon>
    </lineage>
</organism>
<sequence length="116" mass="13199">MQPAADVVYRDLDASQALNDIISKKLEKLSRFSHHIQRSRVVLDSPHKHKHKGKRYRASIELDLKGAPVTVSQDDTSIHIAVREAFNAAERKLKEMAARRRSARHQPEPADTDQPD</sequence>
<dbReference type="InterPro" id="IPR003489">
    <property type="entry name" value="RHF/RaiA"/>
</dbReference>
<dbReference type="Proteomes" id="UP000319732">
    <property type="component" value="Unassembled WGS sequence"/>
</dbReference>
<evidence type="ECO:0000313" key="2">
    <source>
        <dbReference type="EMBL" id="TQV73427.1"/>
    </source>
</evidence>
<dbReference type="EMBL" id="VHSG01000018">
    <property type="protein sequence ID" value="TQV73427.1"/>
    <property type="molecule type" value="Genomic_DNA"/>
</dbReference>
<keyword evidence="3" id="KW-1185">Reference proteome</keyword>
<dbReference type="Gene3D" id="3.30.160.100">
    <property type="entry name" value="Ribosome hibernation promotion factor-like"/>
    <property type="match status" value="1"/>
</dbReference>
<feature type="region of interest" description="Disordered" evidence="1">
    <location>
        <begin position="94"/>
        <end position="116"/>
    </location>
</feature>
<dbReference type="AlphaFoldDB" id="A0A545T868"/>
<dbReference type="Pfam" id="PF02482">
    <property type="entry name" value="Ribosomal_S30AE"/>
    <property type="match status" value="1"/>
</dbReference>
<dbReference type="InterPro" id="IPR036567">
    <property type="entry name" value="RHF-like"/>
</dbReference>
<evidence type="ECO:0000256" key="1">
    <source>
        <dbReference type="SAM" id="MobiDB-lite"/>
    </source>
</evidence>
<proteinExistence type="predicted"/>
<gene>
    <name evidence="2" type="ORF">FKG94_17130</name>
</gene>
<protein>
    <submittedName>
        <fullName evidence="2">Ribosome-associated translation inhibitor RaiA</fullName>
    </submittedName>
</protein>
<name>A0A545T868_9GAMM</name>
<dbReference type="OrthoDB" id="9782252at2"/>
<evidence type="ECO:0000313" key="3">
    <source>
        <dbReference type="Proteomes" id="UP000319732"/>
    </source>
</evidence>
<comment type="caution">
    <text evidence="2">The sequence shown here is derived from an EMBL/GenBank/DDBJ whole genome shotgun (WGS) entry which is preliminary data.</text>
</comment>